<organism evidence="2 3">
    <name type="scientific">Minwuia thermotolerans</name>
    <dbReference type="NCBI Taxonomy" id="2056226"/>
    <lineage>
        <taxon>Bacteria</taxon>
        <taxon>Pseudomonadati</taxon>
        <taxon>Pseudomonadota</taxon>
        <taxon>Alphaproteobacteria</taxon>
        <taxon>Minwuiales</taxon>
        <taxon>Minwuiaceae</taxon>
        <taxon>Minwuia</taxon>
    </lineage>
</organism>
<sequence>MLLLAACGGILPVPKAPSNLYNLSPKSNFDPGLPRVEWQLVIEEPVAAGGLDTARIAVRPSHLELGYFGDIRWTERAPKMVQTLLVESFENSGTIVAVGRQAIGLRADFSLKTEIREFQVENFGGGKIRVRINAKLIRQPRQIIVRSASFEAAVDDPPTENMEDSIRAWDEAMGTVLRDIVEWTIVEGQRAYGG</sequence>
<comment type="caution">
    <text evidence="2">The sequence shown here is derived from an EMBL/GenBank/DDBJ whole genome shotgun (WGS) entry which is preliminary data.</text>
</comment>
<gene>
    <name evidence="2" type="ORF">CVT23_00870</name>
</gene>
<dbReference type="EMBL" id="PHIG01000004">
    <property type="protein sequence ID" value="PJK31710.1"/>
    <property type="molecule type" value="Genomic_DNA"/>
</dbReference>
<proteinExistence type="predicted"/>
<evidence type="ECO:0000313" key="3">
    <source>
        <dbReference type="Proteomes" id="UP000229498"/>
    </source>
</evidence>
<dbReference type="Proteomes" id="UP000229498">
    <property type="component" value="Unassembled WGS sequence"/>
</dbReference>
<protein>
    <recommendedName>
        <fullName evidence="1">ABC-type transport auxiliary lipoprotein component domain-containing protein</fullName>
    </recommendedName>
</protein>
<dbReference type="InterPro" id="IPR005586">
    <property type="entry name" value="ABC_trans_aux"/>
</dbReference>
<keyword evidence="3" id="KW-1185">Reference proteome</keyword>
<reference evidence="2 3" key="1">
    <citation type="submission" date="2017-11" db="EMBL/GenBank/DDBJ databases">
        <title>Draft genome sequence of Rhizobiales bacterium SY3-13.</title>
        <authorList>
            <person name="Sun C."/>
        </authorList>
    </citation>
    <scope>NUCLEOTIDE SEQUENCE [LARGE SCALE GENOMIC DNA]</scope>
    <source>
        <strain evidence="2 3">SY3-13</strain>
    </source>
</reference>
<feature type="domain" description="ABC-type transport auxiliary lipoprotein component" evidence="1">
    <location>
        <begin position="25"/>
        <end position="181"/>
    </location>
</feature>
<dbReference type="SUPFAM" id="SSF159594">
    <property type="entry name" value="XCC0632-like"/>
    <property type="match status" value="1"/>
</dbReference>
<accession>A0A2M9G7M9</accession>
<evidence type="ECO:0000259" key="1">
    <source>
        <dbReference type="Pfam" id="PF03886"/>
    </source>
</evidence>
<evidence type="ECO:0000313" key="2">
    <source>
        <dbReference type="EMBL" id="PJK31710.1"/>
    </source>
</evidence>
<dbReference type="Gene3D" id="3.40.50.10610">
    <property type="entry name" value="ABC-type transport auxiliary lipoprotein component"/>
    <property type="match status" value="1"/>
</dbReference>
<name>A0A2M9G7M9_9PROT</name>
<dbReference type="OrthoDB" id="9808689at2"/>
<dbReference type="AlphaFoldDB" id="A0A2M9G7M9"/>
<dbReference type="Pfam" id="PF03886">
    <property type="entry name" value="ABC_trans_aux"/>
    <property type="match status" value="1"/>
</dbReference>